<keyword evidence="3" id="KW-1185">Reference proteome</keyword>
<organism evidence="2 3">
    <name type="scientific">Amanita muscaria (strain Koide BX008)</name>
    <dbReference type="NCBI Taxonomy" id="946122"/>
    <lineage>
        <taxon>Eukaryota</taxon>
        <taxon>Fungi</taxon>
        <taxon>Dikarya</taxon>
        <taxon>Basidiomycota</taxon>
        <taxon>Agaricomycotina</taxon>
        <taxon>Agaricomycetes</taxon>
        <taxon>Agaricomycetidae</taxon>
        <taxon>Agaricales</taxon>
        <taxon>Pluteineae</taxon>
        <taxon>Amanitaceae</taxon>
        <taxon>Amanita</taxon>
    </lineage>
</organism>
<sequence>MQRNARSPSSSFSSDGPSPSVHLLRESMNTSSTRYLPTYEDATVSYSLRLPTYRSSYIRRYHPYARYITPIVQEQFMDEIDYDEPVLDLSILDRRVEPVRVEPTTIEDANQCHNLPEHAGEEQPHEPSEAPVPTADVEVVDINVGEQEGSNERPDQSIVFIRVDITSNS</sequence>
<name>A0A0C2XP71_AMAMK</name>
<reference evidence="2 3" key="1">
    <citation type="submission" date="2014-04" db="EMBL/GenBank/DDBJ databases">
        <title>Evolutionary Origins and Diversification of the Mycorrhizal Mutualists.</title>
        <authorList>
            <consortium name="DOE Joint Genome Institute"/>
            <consortium name="Mycorrhizal Genomics Consortium"/>
            <person name="Kohler A."/>
            <person name="Kuo A."/>
            <person name="Nagy L.G."/>
            <person name="Floudas D."/>
            <person name="Copeland A."/>
            <person name="Barry K.W."/>
            <person name="Cichocki N."/>
            <person name="Veneault-Fourrey C."/>
            <person name="LaButti K."/>
            <person name="Lindquist E.A."/>
            <person name="Lipzen A."/>
            <person name="Lundell T."/>
            <person name="Morin E."/>
            <person name="Murat C."/>
            <person name="Riley R."/>
            <person name="Ohm R."/>
            <person name="Sun H."/>
            <person name="Tunlid A."/>
            <person name="Henrissat B."/>
            <person name="Grigoriev I.V."/>
            <person name="Hibbett D.S."/>
            <person name="Martin F."/>
        </authorList>
    </citation>
    <scope>NUCLEOTIDE SEQUENCE [LARGE SCALE GENOMIC DNA]</scope>
    <source>
        <strain evidence="2 3">Koide BX008</strain>
    </source>
</reference>
<dbReference type="HOGENOM" id="CLU_136300_0_0_1"/>
<gene>
    <name evidence="2" type="ORF">M378DRAFT_6149</name>
</gene>
<dbReference type="EMBL" id="KN818222">
    <property type="protein sequence ID" value="KIL71401.1"/>
    <property type="molecule type" value="Genomic_DNA"/>
</dbReference>
<feature type="region of interest" description="Disordered" evidence="1">
    <location>
        <begin position="1"/>
        <end position="23"/>
    </location>
</feature>
<evidence type="ECO:0000256" key="1">
    <source>
        <dbReference type="SAM" id="MobiDB-lite"/>
    </source>
</evidence>
<dbReference type="AlphaFoldDB" id="A0A0C2XP71"/>
<evidence type="ECO:0000313" key="2">
    <source>
        <dbReference type="EMBL" id="KIL71401.1"/>
    </source>
</evidence>
<dbReference type="OrthoDB" id="3034286at2759"/>
<dbReference type="Proteomes" id="UP000054549">
    <property type="component" value="Unassembled WGS sequence"/>
</dbReference>
<feature type="compositionally biased region" description="Low complexity" evidence="1">
    <location>
        <begin position="7"/>
        <end position="20"/>
    </location>
</feature>
<evidence type="ECO:0000313" key="3">
    <source>
        <dbReference type="Proteomes" id="UP000054549"/>
    </source>
</evidence>
<protein>
    <submittedName>
        <fullName evidence="2">Uncharacterized protein</fullName>
    </submittedName>
</protein>
<accession>A0A0C2XP71</accession>
<proteinExistence type="predicted"/>
<dbReference type="InParanoid" id="A0A0C2XP71"/>